<accession>A0ABY3PN38</accession>
<dbReference type="SUPFAM" id="SSF48695">
    <property type="entry name" value="Multiheme cytochromes"/>
    <property type="match status" value="1"/>
</dbReference>
<name>A0ABY3PN38_9CYAN</name>
<dbReference type="Proteomes" id="UP001054846">
    <property type="component" value="Chromosome"/>
</dbReference>
<organism evidence="2 3">
    <name type="scientific">Gloeobacter morelensis MG652769</name>
    <dbReference type="NCBI Taxonomy" id="2781736"/>
    <lineage>
        <taxon>Bacteria</taxon>
        <taxon>Bacillati</taxon>
        <taxon>Cyanobacteriota</taxon>
        <taxon>Cyanophyceae</taxon>
        <taxon>Gloeobacterales</taxon>
        <taxon>Gloeobacteraceae</taxon>
        <taxon>Gloeobacter</taxon>
        <taxon>Gloeobacter morelensis</taxon>
    </lineage>
</organism>
<proteinExistence type="predicted"/>
<dbReference type="RefSeq" id="WP_418886944.1">
    <property type="nucleotide sequence ID" value="NZ_CP063845.1"/>
</dbReference>
<dbReference type="GO" id="GO:0004519">
    <property type="term" value="F:endonuclease activity"/>
    <property type="evidence" value="ECO:0007669"/>
    <property type="project" value="UniProtKB-KW"/>
</dbReference>
<reference evidence="2 3" key="1">
    <citation type="journal article" date="2021" name="Genome Biol. Evol.">
        <title>Complete Genome Sequencing of a Novel Gloeobacter Species from a Waterfall Cave in Mexico.</title>
        <authorList>
            <person name="Saw J.H."/>
            <person name="Cardona T."/>
            <person name="Montejano G."/>
        </authorList>
    </citation>
    <scope>NUCLEOTIDE SEQUENCE [LARGE SCALE GENOMIC DNA]</scope>
    <source>
        <strain evidence="2">MG652769</strain>
    </source>
</reference>
<dbReference type="EMBL" id="CP063845">
    <property type="protein sequence ID" value="UFP95082.1"/>
    <property type="molecule type" value="Genomic_DNA"/>
</dbReference>
<dbReference type="InterPro" id="IPR003615">
    <property type="entry name" value="HNH_nuc"/>
</dbReference>
<evidence type="ECO:0000313" key="3">
    <source>
        <dbReference type="Proteomes" id="UP001054846"/>
    </source>
</evidence>
<evidence type="ECO:0000313" key="2">
    <source>
        <dbReference type="EMBL" id="UFP95082.1"/>
    </source>
</evidence>
<dbReference type="InterPro" id="IPR036280">
    <property type="entry name" value="Multihaem_cyt_sf"/>
</dbReference>
<sequence>MLCTVCGKETANPKFCSKSCAASFNNKLYPKRQKHCKKCNILVPPGRHYCVECHPHYRDWSKSTLAEQKQIRKYQPYSRIRELARTAYKNSSKPKECCNCGYKKHYEICHIAAINSFEDLTPISIINSLDNLVALCPNCHWELDNGYLTLVNSDFVEVEPKPSKRAREIWAVYDLRYISANAATASISTFTPRGKAATATQERAGR</sequence>
<keyword evidence="2" id="KW-0378">Hydrolase</keyword>
<evidence type="ECO:0000259" key="1">
    <source>
        <dbReference type="Pfam" id="PF13391"/>
    </source>
</evidence>
<keyword evidence="3" id="KW-1185">Reference proteome</keyword>
<gene>
    <name evidence="2" type="ORF">ISF26_02190</name>
</gene>
<keyword evidence="2" id="KW-0540">Nuclease</keyword>
<keyword evidence="2" id="KW-0255">Endonuclease</keyword>
<dbReference type="Pfam" id="PF13391">
    <property type="entry name" value="HNH_2"/>
    <property type="match status" value="1"/>
</dbReference>
<feature type="domain" description="HNH nuclease" evidence="1">
    <location>
        <begin position="97"/>
        <end position="150"/>
    </location>
</feature>
<protein>
    <submittedName>
        <fullName evidence="2">HNH endonuclease</fullName>
    </submittedName>
</protein>
<dbReference type="CDD" id="cd00085">
    <property type="entry name" value="HNHc"/>
    <property type="match status" value="1"/>
</dbReference>